<dbReference type="GO" id="GO:0030515">
    <property type="term" value="F:snoRNA binding"/>
    <property type="evidence" value="ECO:0007669"/>
    <property type="project" value="InterPro"/>
</dbReference>
<accession>F0Y8I4</accession>
<evidence type="ECO:0000313" key="10">
    <source>
        <dbReference type="Proteomes" id="UP000002729"/>
    </source>
</evidence>
<dbReference type="Proteomes" id="UP000002729">
    <property type="component" value="Unassembled WGS sequence"/>
</dbReference>
<feature type="transmembrane region" description="Helical" evidence="7">
    <location>
        <begin position="422"/>
        <end position="443"/>
    </location>
</feature>
<evidence type="ECO:0000313" key="9">
    <source>
        <dbReference type="EMBL" id="EGB08708.1"/>
    </source>
</evidence>
<evidence type="ECO:0000259" key="8">
    <source>
        <dbReference type="Pfam" id="PF08640"/>
    </source>
</evidence>
<evidence type="ECO:0000256" key="1">
    <source>
        <dbReference type="ARBA" id="ARBA00004604"/>
    </source>
</evidence>
<dbReference type="SMART" id="SM00386">
    <property type="entry name" value="HAT"/>
    <property type="match status" value="3"/>
</dbReference>
<comment type="similarity">
    <text evidence="2">Belongs to the UTP6 family.</text>
</comment>
<keyword evidence="4" id="KW-0677">Repeat</keyword>
<dbReference type="eggNOG" id="KOG2396">
    <property type="taxonomic scope" value="Eukaryota"/>
</dbReference>
<dbReference type="InterPro" id="IPR003107">
    <property type="entry name" value="HAT"/>
</dbReference>
<keyword evidence="7" id="KW-0812">Transmembrane</keyword>
<comment type="subcellular location">
    <subcellularLocation>
        <location evidence="1">Nucleus</location>
        <location evidence="1">Nucleolus</location>
    </subcellularLocation>
</comment>
<evidence type="ECO:0000256" key="5">
    <source>
        <dbReference type="ARBA" id="ARBA00023242"/>
    </source>
</evidence>
<gene>
    <name evidence="9" type="ORF">AURANDRAFT_63995</name>
</gene>
<dbReference type="OrthoDB" id="28112at2759"/>
<dbReference type="GeneID" id="20224611"/>
<dbReference type="Gene3D" id="1.25.40.10">
    <property type="entry name" value="Tetratricopeptide repeat domain"/>
    <property type="match status" value="1"/>
</dbReference>
<keyword evidence="5" id="KW-0539">Nucleus</keyword>
<feature type="compositionally biased region" description="Acidic residues" evidence="6">
    <location>
        <begin position="791"/>
        <end position="816"/>
    </location>
</feature>
<evidence type="ECO:0000256" key="7">
    <source>
        <dbReference type="SAM" id="Phobius"/>
    </source>
</evidence>
<evidence type="ECO:0000256" key="6">
    <source>
        <dbReference type="SAM" id="MobiDB-lite"/>
    </source>
</evidence>
<evidence type="ECO:0000256" key="2">
    <source>
        <dbReference type="ARBA" id="ARBA00010734"/>
    </source>
</evidence>
<dbReference type="InterPro" id="IPR055347">
    <property type="entry name" value="UTP6_N"/>
</dbReference>
<feature type="transmembrane region" description="Helical" evidence="7">
    <location>
        <begin position="236"/>
        <end position="258"/>
    </location>
</feature>
<name>F0Y8I4_AURAN</name>
<feature type="domain" description="U3 small nucleolar RNA-associated protein 6 N-terminal" evidence="8">
    <location>
        <begin position="545"/>
        <end position="606"/>
    </location>
</feature>
<dbReference type="AlphaFoldDB" id="F0Y8I4"/>
<organism evidence="10">
    <name type="scientific">Aureococcus anophagefferens</name>
    <name type="common">Harmful bloom alga</name>
    <dbReference type="NCBI Taxonomy" id="44056"/>
    <lineage>
        <taxon>Eukaryota</taxon>
        <taxon>Sar</taxon>
        <taxon>Stramenopiles</taxon>
        <taxon>Ochrophyta</taxon>
        <taxon>Pelagophyceae</taxon>
        <taxon>Pelagomonadales</taxon>
        <taxon>Pelagomonadaceae</taxon>
        <taxon>Aureococcus</taxon>
    </lineage>
</organism>
<feature type="transmembrane region" description="Helical" evidence="7">
    <location>
        <begin position="384"/>
        <end position="402"/>
    </location>
</feature>
<evidence type="ECO:0000256" key="3">
    <source>
        <dbReference type="ARBA" id="ARBA00022552"/>
    </source>
</evidence>
<proteinExistence type="inferred from homology"/>
<evidence type="ECO:0000256" key="4">
    <source>
        <dbReference type="ARBA" id="ARBA00022737"/>
    </source>
</evidence>
<dbReference type="InParanoid" id="F0Y8I4"/>
<dbReference type="RefSeq" id="XP_009036695.1">
    <property type="nucleotide sequence ID" value="XM_009038447.1"/>
</dbReference>
<keyword evidence="7" id="KW-0472">Membrane</keyword>
<dbReference type="PANTHER" id="PTHR23271">
    <property type="entry name" value="HEPATOCELLULAR CARCINOMA-ASSOCIATED ANTIGEN 66"/>
    <property type="match status" value="1"/>
</dbReference>
<dbReference type="PANTHER" id="PTHR23271:SF1">
    <property type="entry name" value="U3 SMALL NUCLEOLAR RNA-ASSOCIATED PROTEIN 6 HOMOLOG"/>
    <property type="match status" value="1"/>
</dbReference>
<dbReference type="Pfam" id="PF08640">
    <property type="entry name" value="U3_assoc_6"/>
    <property type="match status" value="1"/>
</dbReference>
<dbReference type="GO" id="GO:0032040">
    <property type="term" value="C:small-subunit processome"/>
    <property type="evidence" value="ECO:0007669"/>
    <property type="project" value="TreeGrafter"/>
</dbReference>
<protein>
    <recommendedName>
        <fullName evidence="8">U3 small nucleolar RNA-associated protein 6 N-terminal domain-containing protein</fullName>
    </recommendedName>
</protein>
<dbReference type="GO" id="GO:0034388">
    <property type="term" value="C:Pwp2p-containing subcomplex of 90S preribosome"/>
    <property type="evidence" value="ECO:0007669"/>
    <property type="project" value="TreeGrafter"/>
</dbReference>
<keyword evidence="10" id="KW-1185">Reference proteome</keyword>
<dbReference type="GO" id="GO:0000462">
    <property type="term" value="P:maturation of SSU-rRNA from tricistronic rRNA transcript (SSU-rRNA, 5.8S rRNA, LSU-rRNA)"/>
    <property type="evidence" value="ECO:0007669"/>
    <property type="project" value="InterPro"/>
</dbReference>
<keyword evidence="7" id="KW-1133">Transmembrane helix</keyword>
<feature type="transmembrane region" description="Helical" evidence="7">
    <location>
        <begin position="455"/>
        <end position="477"/>
    </location>
</feature>
<dbReference type="EMBL" id="GL833127">
    <property type="protein sequence ID" value="EGB08708.1"/>
    <property type="molecule type" value="Genomic_DNA"/>
</dbReference>
<sequence length="900" mass="98356">MERFSCMLPSGDEPEPTTAQLTVALAMVEERLALLESGQAPDGLVKRSASRRATGDGTAVAVFADDDVDADVDVDAVAAPPAEEKRKWSECLSPRAAARKVVAMMGEDNPHVRSRRSSVEAGEEAELTESIVGGLADKISRSHYNFSTHRVLESASVKEVSTRFAACVSMLGLQLYVLLVVSDTTWLSWFNRRVNDSNYEDAGYDENPMKERDKPNDWAALTQRWGAGRREWNSEILGIPVITLLPLIFAVLMVNVSMRDTIQEIVVGRMLVHEAASGPRSAVAYFIHFLRVMCVMQFIDSTSMVLGLSNGPFNLVADSLALIFILDWDKLLRFGSKKSLFGEAKAATNRAHARTIEVVAARLAVPVLGQGTRERQRGGRAEEALLVALAAFSFVATQRMQRLTSHGRMTHPDDTARQGVRVAFRVGSYASLACVLLFVNFTCRAVTTRAKRKSVLAVLTLTVVEFVVFIFVSYIILYNLLSEALTYGDFDKAYFQPHAVLGHVLAIYDDDDMVYDDDIFKPGDDDTPDFEGESIVQDPLGRSALIDLEERGILSRAEARSVLARRERFEVELGGSKPTRASFLRYVVYELKLDRIRASRTRRLASGKRGPGDFFGVRHVYALYERALARFPEDLDLWLEYVAYAKRNKAPKMVGRLLARALQRHGTRPELWVHAAKWELVDQGNARGARRMLQRGLRLHATCVELWASYFSFEVKYVATLAARRDALGVADGAHEGDGDGFFAGDAPVAVAEAALAAAPAARATLLAAFRRACGDHGACGAAVAARLPADGDDDSGDDSGSGEDEDESESESSSDGDDRRTRRELRRTLVLAAAPAHAARAAAGRGDARSARDAARAFGRCHDGASLRAAAAFRFASGGALDAKHAAALDGARAHARRL</sequence>
<dbReference type="InterPro" id="IPR013949">
    <property type="entry name" value="Utp6"/>
</dbReference>
<dbReference type="SUPFAM" id="SSF48452">
    <property type="entry name" value="TPR-like"/>
    <property type="match status" value="1"/>
</dbReference>
<reference evidence="9 10" key="1">
    <citation type="journal article" date="2011" name="Proc. Natl. Acad. Sci. U.S.A.">
        <title>Niche of harmful alga Aureococcus anophagefferens revealed through ecogenomics.</title>
        <authorList>
            <person name="Gobler C.J."/>
            <person name="Berry D.L."/>
            <person name="Dyhrman S.T."/>
            <person name="Wilhelm S.W."/>
            <person name="Salamov A."/>
            <person name="Lobanov A.V."/>
            <person name="Zhang Y."/>
            <person name="Collier J.L."/>
            <person name="Wurch L.L."/>
            <person name="Kustka A.B."/>
            <person name="Dill B.D."/>
            <person name="Shah M."/>
            <person name="VerBerkmoes N.C."/>
            <person name="Kuo A."/>
            <person name="Terry A."/>
            <person name="Pangilinan J."/>
            <person name="Lindquist E.A."/>
            <person name="Lucas S."/>
            <person name="Paulsen I.T."/>
            <person name="Hattenrath-Lehmann T.K."/>
            <person name="Talmage S.C."/>
            <person name="Walker E.A."/>
            <person name="Koch F."/>
            <person name="Burson A.M."/>
            <person name="Marcoval M.A."/>
            <person name="Tang Y.Z."/>
            <person name="Lecleir G.R."/>
            <person name="Coyne K.J."/>
            <person name="Berg G.M."/>
            <person name="Bertrand E.M."/>
            <person name="Saito M.A."/>
            <person name="Gladyshev V.N."/>
            <person name="Grigoriev I.V."/>
        </authorList>
    </citation>
    <scope>NUCLEOTIDE SEQUENCE [LARGE SCALE GENOMIC DNA]</scope>
    <source>
        <strain evidence="10">CCMP 1984</strain>
    </source>
</reference>
<dbReference type="InterPro" id="IPR011990">
    <property type="entry name" value="TPR-like_helical_dom_sf"/>
</dbReference>
<keyword evidence="3" id="KW-0698">rRNA processing</keyword>
<dbReference type="KEGG" id="aaf:AURANDRAFT_63995"/>
<feature type="region of interest" description="Disordered" evidence="6">
    <location>
        <begin position="790"/>
        <end position="823"/>
    </location>
</feature>